<proteinExistence type="predicted"/>
<comment type="caution">
    <text evidence="2">The sequence shown here is derived from an EMBL/GenBank/DDBJ whole genome shotgun (WGS) entry which is preliminary data.</text>
</comment>
<organism evidence="2 3">
    <name type="scientific">Herbiconiux aconitum</name>
    <dbReference type="NCBI Taxonomy" id="2970913"/>
    <lineage>
        <taxon>Bacteria</taxon>
        <taxon>Bacillati</taxon>
        <taxon>Actinomycetota</taxon>
        <taxon>Actinomycetes</taxon>
        <taxon>Micrococcales</taxon>
        <taxon>Microbacteriaceae</taxon>
        <taxon>Herbiconiux</taxon>
    </lineage>
</organism>
<feature type="transmembrane region" description="Helical" evidence="1">
    <location>
        <begin position="12"/>
        <end position="32"/>
    </location>
</feature>
<keyword evidence="1" id="KW-1133">Transmembrane helix</keyword>
<feature type="transmembrane region" description="Helical" evidence="1">
    <location>
        <begin position="156"/>
        <end position="178"/>
    </location>
</feature>
<dbReference type="InterPro" id="IPR021315">
    <property type="entry name" value="Gap/Sap"/>
</dbReference>
<gene>
    <name evidence="2" type="ORF">N1027_15950</name>
</gene>
<keyword evidence="1" id="KW-0812">Transmembrane</keyword>
<feature type="transmembrane region" description="Helical" evidence="1">
    <location>
        <begin position="198"/>
        <end position="218"/>
    </location>
</feature>
<dbReference type="Proteomes" id="UP001165584">
    <property type="component" value="Unassembled WGS sequence"/>
</dbReference>
<keyword evidence="1" id="KW-0472">Membrane</keyword>
<name>A0ABT2GWF1_9MICO</name>
<evidence type="ECO:0000313" key="2">
    <source>
        <dbReference type="EMBL" id="MCS5719625.1"/>
    </source>
</evidence>
<dbReference type="Pfam" id="PF11139">
    <property type="entry name" value="SfLAP"/>
    <property type="match status" value="1"/>
</dbReference>
<protein>
    <submittedName>
        <fullName evidence="2">GAP family protein</fullName>
    </submittedName>
</protein>
<feature type="transmembrane region" description="Helical" evidence="1">
    <location>
        <begin position="39"/>
        <end position="58"/>
    </location>
</feature>
<sequence>MFWQALGEVVPLAFAVIISPMPLVAVITLLLGPRGRGNAVAFTVAFAVSFFALTLGLASGSKGTTENDSFFATVFHIVIGFAFAALFFYLAFRSWQKRPKKDVAPVEPKWLAAMDSFGVVKSAGLGLLLGVANIKNVPIAIAAGATIGSADMAWSLVFLCAAVFAATSCLGLIVLTIVGGSGSRTVADALASAKSGLIRHNNVIMAVLFVILGALQLGRAFEAF</sequence>
<evidence type="ECO:0000313" key="3">
    <source>
        <dbReference type="Proteomes" id="UP001165584"/>
    </source>
</evidence>
<dbReference type="RefSeq" id="WP_259509117.1">
    <property type="nucleotide sequence ID" value="NZ_JANLCM010000002.1"/>
</dbReference>
<evidence type="ECO:0000256" key="1">
    <source>
        <dbReference type="SAM" id="Phobius"/>
    </source>
</evidence>
<keyword evidence="3" id="KW-1185">Reference proteome</keyword>
<dbReference type="EMBL" id="JANLCM010000002">
    <property type="protein sequence ID" value="MCS5719625.1"/>
    <property type="molecule type" value="Genomic_DNA"/>
</dbReference>
<reference evidence="2" key="1">
    <citation type="submission" date="2022-08" db="EMBL/GenBank/DDBJ databases">
        <authorList>
            <person name="Deng Y."/>
            <person name="Han X.-F."/>
            <person name="Zhang Y.-Q."/>
        </authorList>
    </citation>
    <scope>NUCLEOTIDE SEQUENCE</scope>
    <source>
        <strain evidence="2">CPCC 205763</strain>
    </source>
</reference>
<accession>A0ABT2GWF1</accession>
<feature type="transmembrane region" description="Helical" evidence="1">
    <location>
        <begin position="70"/>
        <end position="92"/>
    </location>
</feature>